<accession>A0ABN3W235</accession>
<reference evidence="1 2" key="1">
    <citation type="journal article" date="2019" name="Int. J. Syst. Evol. Microbiol.">
        <title>The Global Catalogue of Microorganisms (GCM) 10K type strain sequencing project: providing services to taxonomists for standard genome sequencing and annotation.</title>
        <authorList>
            <consortium name="The Broad Institute Genomics Platform"/>
            <consortium name="The Broad Institute Genome Sequencing Center for Infectious Disease"/>
            <person name="Wu L."/>
            <person name="Ma J."/>
        </authorList>
    </citation>
    <scope>NUCLEOTIDE SEQUENCE [LARGE SCALE GENOMIC DNA]</scope>
    <source>
        <strain evidence="1 2">JCM 6242</strain>
    </source>
</reference>
<protein>
    <submittedName>
        <fullName evidence="1">Uncharacterized protein</fullName>
    </submittedName>
</protein>
<dbReference type="Proteomes" id="UP001500831">
    <property type="component" value="Unassembled WGS sequence"/>
</dbReference>
<sequence>MLCPQIWIRGTGDTVPYLHGPTASLRAADRRTRAPVRGADTLLADGSVIDVGPPVQRRCEVSLNAFTTAGPSA</sequence>
<name>A0ABN3W235_9ACTN</name>
<gene>
    <name evidence="1" type="ORF">GCM10010517_47440</name>
</gene>
<evidence type="ECO:0000313" key="1">
    <source>
        <dbReference type="EMBL" id="GAA2884137.1"/>
    </source>
</evidence>
<dbReference type="EMBL" id="BAAAVI010000036">
    <property type="protein sequence ID" value="GAA2884137.1"/>
    <property type="molecule type" value="Genomic_DNA"/>
</dbReference>
<proteinExistence type="predicted"/>
<comment type="caution">
    <text evidence="1">The sequence shown here is derived from an EMBL/GenBank/DDBJ whole genome shotgun (WGS) entry which is preliminary data.</text>
</comment>
<evidence type="ECO:0000313" key="2">
    <source>
        <dbReference type="Proteomes" id="UP001500831"/>
    </source>
</evidence>
<keyword evidence="2" id="KW-1185">Reference proteome</keyword>
<organism evidence="1 2">
    <name type="scientific">Streptosporangium fragile</name>
    <dbReference type="NCBI Taxonomy" id="46186"/>
    <lineage>
        <taxon>Bacteria</taxon>
        <taxon>Bacillati</taxon>
        <taxon>Actinomycetota</taxon>
        <taxon>Actinomycetes</taxon>
        <taxon>Streptosporangiales</taxon>
        <taxon>Streptosporangiaceae</taxon>
        <taxon>Streptosporangium</taxon>
    </lineage>
</organism>